<evidence type="ECO:0000256" key="6">
    <source>
        <dbReference type="ARBA" id="ARBA00023004"/>
    </source>
</evidence>
<feature type="non-terminal residue" evidence="10">
    <location>
        <position position="1"/>
    </location>
</feature>
<evidence type="ECO:0000313" key="11">
    <source>
        <dbReference type="Proteomes" id="UP001187192"/>
    </source>
</evidence>
<evidence type="ECO:0000313" key="10">
    <source>
        <dbReference type="EMBL" id="GMN75511.1"/>
    </source>
</evidence>
<dbReference type="SUPFAM" id="SSF48264">
    <property type="entry name" value="Cytochrome P450"/>
    <property type="match status" value="1"/>
</dbReference>
<evidence type="ECO:0000256" key="2">
    <source>
        <dbReference type="ARBA" id="ARBA00010617"/>
    </source>
</evidence>
<dbReference type="InterPro" id="IPR002401">
    <property type="entry name" value="Cyt_P450_E_grp-I"/>
</dbReference>
<dbReference type="PANTHER" id="PTHR47955">
    <property type="entry name" value="CYTOCHROME P450 FAMILY 71 PROTEIN"/>
    <property type="match status" value="1"/>
</dbReference>
<dbReference type="InterPro" id="IPR001128">
    <property type="entry name" value="Cyt_P450"/>
</dbReference>
<evidence type="ECO:0000256" key="1">
    <source>
        <dbReference type="ARBA" id="ARBA00001971"/>
    </source>
</evidence>
<dbReference type="Gene3D" id="1.10.630.10">
    <property type="entry name" value="Cytochrome P450"/>
    <property type="match status" value="1"/>
</dbReference>
<comment type="similarity">
    <text evidence="2 9">Belongs to the cytochrome P450 family.</text>
</comment>
<protein>
    <recommendedName>
        <fullName evidence="12">Cytochrome P450</fullName>
    </recommendedName>
</protein>
<keyword evidence="4 8" id="KW-0479">Metal-binding</keyword>
<dbReference type="GO" id="GO:0004497">
    <property type="term" value="F:monooxygenase activity"/>
    <property type="evidence" value="ECO:0007669"/>
    <property type="project" value="UniProtKB-KW"/>
</dbReference>
<sequence length="285" mass="32301">MAFSVGDYFPNLRWIDVFTGLIGRLKSSSRALDTFLDQVIEEHKTAMENVGCLSEIKSDFVNILLQVQKDENNLTREHIKAILLDMFVGGSDTTSTGLEWLMAELIRNPRVMKKAQEEVRRVVGNKPKIDVDDINQMEYLKFVIKENLRLHPSLPLLLPRETSKSVEIGGYHVPANTRVFINAWAIQRDPSLWEKPEEFIPERFKSSSVDIKGHDIELVVFGCGRRGCPGLAFGVASTEYIIANLLYWFDWKLPDDSAAPEDLDMSEIFGLSVSKKVPLHLVPTP</sequence>
<dbReference type="PRINTS" id="PR00385">
    <property type="entry name" value="P450"/>
</dbReference>
<dbReference type="EMBL" id="BTGU01022386">
    <property type="protein sequence ID" value="GMN75511.1"/>
    <property type="molecule type" value="Genomic_DNA"/>
</dbReference>
<evidence type="ECO:0008006" key="12">
    <source>
        <dbReference type="Google" id="ProtNLM"/>
    </source>
</evidence>
<keyword evidence="6 8" id="KW-0408">Iron</keyword>
<gene>
    <name evidence="10" type="ORF">TIFTF001_056849</name>
</gene>
<comment type="caution">
    <text evidence="10">The sequence shown here is derived from an EMBL/GenBank/DDBJ whole genome shotgun (WGS) entry which is preliminary data.</text>
</comment>
<dbReference type="GO" id="GO:0005506">
    <property type="term" value="F:iron ion binding"/>
    <property type="evidence" value="ECO:0007669"/>
    <property type="project" value="InterPro"/>
</dbReference>
<dbReference type="PROSITE" id="PS00086">
    <property type="entry name" value="CYTOCHROME_P450"/>
    <property type="match status" value="1"/>
</dbReference>
<keyword evidence="3 8" id="KW-0349">Heme</keyword>
<dbReference type="Pfam" id="PF00067">
    <property type="entry name" value="p450"/>
    <property type="match status" value="1"/>
</dbReference>
<keyword evidence="11" id="KW-1185">Reference proteome</keyword>
<dbReference type="InterPro" id="IPR017972">
    <property type="entry name" value="Cyt_P450_CS"/>
</dbReference>
<evidence type="ECO:0000256" key="4">
    <source>
        <dbReference type="ARBA" id="ARBA00022723"/>
    </source>
</evidence>
<name>A0AA88ENE4_FICCA</name>
<dbReference type="FunFam" id="1.10.630.10:FF:000126">
    <property type="entry name" value="Predicted protein"/>
    <property type="match status" value="1"/>
</dbReference>
<evidence type="ECO:0000256" key="3">
    <source>
        <dbReference type="ARBA" id="ARBA00022617"/>
    </source>
</evidence>
<dbReference type="InterPro" id="IPR036396">
    <property type="entry name" value="Cyt_P450_sf"/>
</dbReference>
<evidence type="ECO:0000256" key="8">
    <source>
        <dbReference type="PIRSR" id="PIRSR602401-1"/>
    </source>
</evidence>
<evidence type="ECO:0000256" key="9">
    <source>
        <dbReference type="RuleBase" id="RU000461"/>
    </source>
</evidence>
<comment type="cofactor">
    <cofactor evidence="1 8">
        <name>heme</name>
        <dbReference type="ChEBI" id="CHEBI:30413"/>
    </cofactor>
</comment>
<dbReference type="GO" id="GO:0020037">
    <property type="term" value="F:heme binding"/>
    <property type="evidence" value="ECO:0007669"/>
    <property type="project" value="InterPro"/>
</dbReference>
<evidence type="ECO:0000256" key="7">
    <source>
        <dbReference type="ARBA" id="ARBA00023033"/>
    </source>
</evidence>
<accession>A0AA88ENE4</accession>
<keyword evidence="5 9" id="KW-0560">Oxidoreductase</keyword>
<feature type="binding site" description="axial binding residue" evidence="8">
    <location>
        <position position="228"/>
    </location>
    <ligand>
        <name>heme</name>
        <dbReference type="ChEBI" id="CHEBI:30413"/>
    </ligand>
    <ligandPart>
        <name>Fe</name>
        <dbReference type="ChEBI" id="CHEBI:18248"/>
    </ligandPart>
</feature>
<evidence type="ECO:0000256" key="5">
    <source>
        <dbReference type="ARBA" id="ARBA00023002"/>
    </source>
</evidence>
<dbReference type="Proteomes" id="UP001187192">
    <property type="component" value="Unassembled WGS sequence"/>
</dbReference>
<proteinExistence type="inferred from homology"/>
<dbReference type="PANTHER" id="PTHR47955:SF15">
    <property type="entry name" value="CYTOCHROME P450 71A2-LIKE"/>
    <property type="match status" value="1"/>
</dbReference>
<reference evidence="10" key="1">
    <citation type="submission" date="2023-07" db="EMBL/GenBank/DDBJ databases">
        <title>draft genome sequence of fig (Ficus carica).</title>
        <authorList>
            <person name="Takahashi T."/>
            <person name="Nishimura K."/>
        </authorList>
    </citation>
    <scope>NUCLEOTIDE SEQUENCE</scope>
</reference>
<dbReference type="AlphaFoldDB" id="A0AA88ENE4"/>
<dbReference type="GO" id="GO:0016705">
    <property type="term" value="F:oxidoreductase activity, acting on paired donors, with incorporation or reduction of molecular oxygen"/>
    <property type="evidence" value="ECO:0007669"/>
    <property type="project" value="InterPro"/>
</dbReference>
<keyword evidence="7 9" id="KW-0503">Monooxygenase</keyword>
<dbReference type="PRINTS" id="PR00463">
    <property type="entry name" value="EP450I"/>
</dbReference>
<organism evidence="10 11">
    <name type="scientific">Ficus carica</name>
    <name type="common">Common fig</name>
    <dbReference type="NCBI Taxonomy" id="3494"/>
    <lineage>
        <taxon>Eukaryota</taxon>
        <taxon>Viridiplantae</taxon>
        <taxon>Streptophyta</taxon>
        <taxon>Embryophyta</taxon>
        <taxon>Tracheophyta</taxon>
        <taxon>Spermatophyta</taxon>
        <taxon>Magnoliopsida</taxon>
        <taxon>eudicotyledons</taxon>
        <taxon>Gunneridae</taxon>
        <taxon>Pentapetalae</taxon>
        <taxon>rosids</taxon>
        <taxon>fabids</taxon>
        <taxon>Rosales</taxon>
        <taxon>Moraceae</taxon>
        <taxon>Ficeae</taxon>
        <taxon>Ficus</taxon>
    </lineage>
</organism>